<dbReference type="Pfam" id="PF00581">
    <property type="entry name" value="Rhodanese"/>
    <property type="match status" value="1"/>
</dbReference>
<feature type="chain" id="PRO_5002841125" evidence="1">
    <location>
        <begin position="25"/>
        <end position="117"/>
    </location>
</feature>
<dbReference type="PROSITE" id="PS51257">
    <property type="entry name" value="PROKAR_LIPOPROTEIN"/>
    <property type="match status" value="1"/>
</dbReference>
<feature type="signal peptide" evidence="1">
    <location>
        <begin position="1"/>
        <end position="24"/>
    </location>
</feature>
<sequence>MKKIINIFILLLTLALFTACSSVSDEELIIAREAVKNGAIIVDVRTREEFIQKHIDGAINLPIEAIMKGSINLPKDKELVLYCRTGSRSSVSAKVLREKGWTVYDVATQDDWEREIK</sequence>
<dbReference type="PANTHER" id="PTHR43031">
    <property type="entry name" value="FAD-DEPENDENT OXIDOREDUCTASE"/>
    <property type="match status" value="1"/>
</dbReference>
<evidence type="ECO:0000256" key="1">
    <source>
        <dbReference type="SAM" id="SignalP"/>
    </source>
</evidence>
<evidence type="ECO:0000313" key="4">
    <source>
        <dbReference type="Proteomes" id="UP000006431"/>
    </source>
</evidence>
<comment type="caution">
    <text evidence="3">The sequence shown here is derived from an EMBL/GenBank/DDBJ whole genome shotgun (WGS) entry which is preliminary data.</text>
</comment>
<dbReference type="CDD" id="cd00158">
    <property type="entry name" value="RHOD"/>
    <property type="match status" value="1"/>
</dbReference>
<dbReference type="InterPro" id="IPR001763">
    <property type="entry name" value="Rhodanese-like_dom"/>
</dbReference>
<reference evidence="3 4" key="1">
    <citation type="journal article" date="2012" name="Proc. Natl. Acad. Sci. U.S.A.">
        <title>Genome and physiology of a model Epsilonproteobacterium responsible for sulfide detoxification in marine oxygen depletion zones.</title>
        <authorList>
            <person name="Grote J."/>
            <person name="Schott T."/>
            <person name="Bruckner C.G."/>
            <person name="Glockner F.O."/>
            <person name="Jost G."/>
            <person name="Teeling H."/>
            <person name="Labrenz M."/>
            <person name="Jurgens K."/>
        </authorList>
    </citation>
    <scope>NUCLEOTIDE SEQUENCE [LARGE SCALE GENOMIC DNA]</scope>
    <source>
        <strain evidence="3 4">GD1</strain>
    </source>
</reference>
<dbReference type="InterPro" id="IPR050229">
    <property type="entry name" value="GlpE_sulfurtransferase"/>
</dbReference>
<dbReference type="PANTHER" id="PTHR43031:SF1">
    <property type="entry name" value="PYRIDINE NUCLEOTIDE-DISULPHIDE OXIDOREDUCTASE"/>
    <property type="match status" value="1"/>
</dbReference>
<dbReference type="GO" id="GO:0016740">
    <property type="term" value="F:transferase activity"/>
    <property type="evidence" value="ECO:0007669"/>
    <property type="project" value="UniProtKB-KW"/>
</dbReference>
<dbReference type="PATRIC" id="fig|929558.5.peg.324"/>
<dbReference type="STRING" id="929558.SMGD1_0325"/>
<dbReference type="Gene3D" id="3.40.250.10">
    <property type="entry name" value="Rhodanese-like domain"/>
    <property type="match status" value="1"/>
</dbReference>
<organism evidence="3 4">
    <name type="scientific">Sulfurimonas gotlandica (strain DSM 19862 / JCM 16533 / GD1)</name>
    <dbReference type="NCBI Taxonomy" id="929558"/>
    <lineage>
        <taxon>Bacteria</taxon>
        <taxon>Pseudomonadati</taxon>
        <taxon>Campylobacterota</taxon>
        <taxon>Epsilonproteobacteria</taxon>
        <taxon>Campylobacterales</taxon>
        <taxon>Sulfurimonadaceae</taxon>
        <taxon>Sulfurimonas</taxon>
    </lineage>
</organism>
<gene>
    <name evidence="3" type="ORF">SMGD1_0325</name>
</gene>
<keyword evidence="1" id="KW-0732">Signal</keyword>
<accession>B6BNP9</accession>
<feature type="domain" description="Rhodanese" evidence="2">
    <location>
        <begin position="35"/>
        <end position="117"/>
    </location>
</feature>
<accession>H1FU86</accession>
<keyword evidence="3" id="KW-0808">Transferase</keyword>
<dbReference type="PROSITE" id="PS50206">
    <property type="entry name" value="RHODANESE_3"/>
    <property type="match status" value="1"/>
</dbReference>
<keyword evidence="4" id="KW-1185">Reference proteome</keyword>
<evidence type="ECO:0000259" key="2">
    <source>
        <dbReference type="PROSITE" id="PS50206"/>
    </source>
</evidence>
<dbReference type="SMART" id="SM00450">
    <property type="entry name" value="RHOD"/>
    <property type="match status" value="1"/>
</dbReference>
<dbReference type="eggNOG" id="COG0607">
    <property type="taxonomic scope" value="Bacteria"/>
</dbReference>
<dbReference type="OrthoDB" id="5422549at2"/>
<protein>
    <submittedName>
        <fullName evidence="3">Putative periplasmic rhodanese-like sulfurtransferase</fullName>
    </submittedName>
</protein>
<dbReference type="InterPro" id="IPR036873">
    <property type="entry name" value="Rhodanese-like_dom_sf"/>
</dbReference>
<proteinExistence type="predicted"/>
<dbReference type="EMBL" id="AFRZ01000001">
    <property type="protein sequence ID" value="EHP28852.1"/>
    <property type="molecule type" value="Genomic_DNA"/>
</dbReference>
<evidence type="ECO:0000313" key="3">
    <source>
        <dbReference type="EMBL" id="EHP28852.1"/>
    </source>
</evidence>
<dbReference type="Proteomes" id="UP000006431">
    <property type="component" value="Unassembled WGS sequence"/>
</dbReference>
<dbReference type="HOGENOM" id="CLU_089574_1_1_7"/>
<dbReference type="SUPFAM" id="SSF52821">
    <property type="entry name" value="Rhodanese/Cell cycle control phosphatase"/>
    <property type="match status" value="1"/>
</dbReference>
<name>B6BNP9_SULGG</name>
<dbReference type="RefSeq" id="WP_008339928.1">
    <property type="nucleotide sequence ID" value="NZ_AFRZ01000001.1"/>
</dbReference>
<dbReference type="AlphaFoldDB" id="B6BNP9"/>